<accession>A0A7W0DVX6</accession>
<sequence length="74" mass="8026">MRKTPQRPARRKKAATRTATEEFLEEVKQTAHEEDTDTAPAGGGSGDPITPSRQANKNTAEGHPSNPDESSRPQ</sequence>
<dbReference type="EMBL" id="JACEHE010000053">
    <property type="protein sequence ID" value="MBA2951733.1"/>
    <property type="molecule type" value="Genomic_DNA"/>
</dbReference>
<proteinExistence type="predicted"/>
<feature type="region of interest" description="Disordered" evidence="1">
    <location>
        <begin position="1"/>
        <end position="74"/>
    </location>
</feature>
<comment type="caution">
    <text evidence="2">The sequence shown here is derived from an EMBL/GenBank/DDBJ whole genome shotgun (WGS) entry which is preliminary data.</text>
</comment>
<dbReference type="RefSeq" id="WP_181662643.1">
    <property type="nucleotide sequence ID" value="NZ_JACEHE010000053.1"/>
</dbReference>
<gene>
    <name evidence="2" type="ORF">H1D24_39750</name>
</gene>
<protein>
    <submittedName>
        <fullName evidence="2">Uncharacterized protein</fullName>
    </submittedName>
</protein>
<feature type="compositionally biased region" description="Basic residues" evidence="1">
    <location>
        <begin position="1"/>
        <end position="15"/>
    </location>
</feature>
<dbReference type="AlphaFoldDB" id="A0A7W0DVX6"/>
<reference evidence="2 3" key="1">
    <citation type="submission" date="2020-07" db="EMBL/GenBank/DDBJ databases">
        <title>Streptomyces isolated from Indian soil.</title>
        <authorList>
            <person name="Mandal S."/>
            <person name="Maiti P.K."/>
        </authorList>
    </citation>
    <scope>NUCLEOTIDE SEQUENCE [LARGE SCALE GENOMIC DNA]</scope>
    <source>
        <strain evidence="2 3">PSKA28</strain>
    </source>
</reference>
<name>A0A7W0DVX6_9ACTN</name>
<evidence type="ECO:0000256" key="1">
    <source>
        <dbReference type="SAM" id="MobiDB-lite"/>
    </source>
</evidence>
<organism evidence="2 3">
    <name type="scientific">Streptomyces himalayensis subsp. himalayensis</name>
    <dbReference type="NCBI Taxonomy" id="2756131"/>
    <lineage>
        <taxon>Bacteria</taxon>
        <taxon>Bacillati</taxon>
        <taxon>Actinomycetota</taxon>
        <taxon>Actinomycetes</taxon>
        <taxon>Kitasatosporales</taxon>
        <taxon>Streptomycetaceae</taxon>
        <taxon>Streptomyces</taxon>
        <taxon>Streptomyces himalayensis</taxon>
    </lineage>
</organism>
<evidence type="ECO:0000313" key="3">
    <source>
        <dbReference type="Proteomes" id="UP000545761"/>
    </source>
</evidence>
<dbReference type="Proteomes" id="UP000545761">
    <property type="component" value="Unassembled WGS sequence"/>
</dbReference>
<evidence type="ECO:0000313" key="2">
    <source>
        <dbReference type="EMBL" id="MBA2951733.1"/>
    </source>
</evidence>